<comment type="similarity">
    <text evidence="3">Belongs to the ribonuclease III family.</text>
</comment>
<proteinExistence type="inferred from homology"/>
<dbReference type="PROSITE" id="PS50137">
    <property type="entry name" value="DS_RBD"/>
    <property type="match status" value="1"/>
</dbReference>
<dbReference type="GO" id="GO:0046872">
    <property type="term" value="F:metal ion binding"/>
    <property type="evidence" value="ECO:0007669"/>
    <property type="project" value="UniProtKB-KW"/>
</dbReference>
<dbReference type="Proteomes" id="UP000285138">
    <property type="component" value="Unassembled WGS sequence"/>
</dbReference>
<evidence type="ECO:0000256" key="9">
    <source>
        <dbReference type="ARBA" id="ARBA00022722"/>
    </source>
</evidence>
<evidence type="ECO:0000256" key="12">
    <source>
        <dbReference type="ARBA" id="ARBA00022801"/>
    </source>
</evidence>
<comment type="subcellular location">
    <subcellularLocation>
        <location evidence="2 15">Cytoplasm</location>
    </subcellularLocation>
</comment>
<feature type="binding site" evidence="15">
    <location>
        <position position="125"/>
    </location>
    <ligand>
        <name>Mg(2+)</name>
        <dbReference type="ChEBI" id="CHEBI:18420"/>
    </ligand>
</feature>
<evidence type="ECO:0000256" key="4">
    <source>
        <dbReference type="ARBA" id="ARBA00011738"/>
    </source>
</evidence>
<dbReference type="PROSITE" id="PS00517">
    <property type="entry name" value="RNASE_3_1"/>
    <property type="match status" value="1"/>
</dbReference>
<dbReference type="GO" id="GO:0042802">
    <property type="term" value="F:identical protein binding"/>
    <property type="evidence" value="ECO:0007669"/>
    <property type="project" value="UniProtKB-ARBA"/>
</dbReference>
<dbReference type="GO" id="GO:0008033">
    <property type="term" value="P:tRNA processing"/>
    <property type="evidence" value="ECO:0007669"/>
    <property type="project" value="UniProtKB-KW"/>
</dbReference>
<dbReference type="HAMAP" id="MF_00104">
    <property type="entry name" value="RNase_III"/>
    <property type="match status" value="1"/>
</dbReference>
<keyword evidence="7 15" id="KW-0507">mRNA processing</keyword>
<comment type="cofactor">
    <cofactor evidence="15">
        <name>Mg(2+)</name>
        <dbReference type="ChEBI" id="CHEBI:18420"/>
    </cofactor>
</comment>
<feature type="binding site" evidence="15">
    <location>
        <position position="122"/>
    </location>
    <ligand>
        <name>Mg(2+)</name>
        <dbReference type="ChEBI" id="CHEBI:18420"/>
    </ligand>
</feature>
<dbReference type="PROSITE" id="PS50142">
    <property type="entry name" value="RNASE_3_2"/>
    <property type="match status" value="1"/>
</dbReference>
<keyword evidence="15" id="KW-0699">rRNA-binding</keyword>
<dbReference type="AlphaFoldDB" id="A0A424YBW9"/>
<comment type="catalytic activity">
    <reaction evidence="1 15">
        <text>Endonucleolytic cleavage to 5'-phosphomonoester.</text>
        <dbReference type="EC" id="3.1.26.3"/>
    </reaction>
</comment>
<dbReference type="InterPro" id="IPR014720">
    <property type="entry name" value="dsRBD_dom"/>
</dbReference>
<accession>A0A424YBW9</accession>
<dbReference type="GO" id="GO:0004525">
    <property type="term" value="F:ribonuclease III activity"/>
    <property type="evidence" value="ECO:0007669"/>
    <property type="project" value="UniProtKB-UniRule"/>
</dbReference>
<dbReference type="SUPFAM" id="SSF69065">
    <property type="entry name" value="RNase III domain-like"/>
    <property type="match status" value="1"/>
</dbReference>
<evidence type="ECO:0000256" key="13">
    <source>
        <dbReference type="ARBA" id="ARBA00022842"/>
    </source>
</evidence>
<keyword evidence="10 15" id="KW-0479">Metal-binding</keyword>
<dbReference type="InterPro" id="IPR000999">
    <property type="entry name" value="RNase_III_dom"/>
</dbReference>
<comment type="function">
    <text evidence="15">Digests double-stranded RNA. Involved in the processing of primary rRNA transcript to yield the immediate precursors to the large and small rRNAs (23S and 16S). Processes some mRNAs, and tRNAs when they are encoded in the rRNA operon. Processes pre-crRNA and tracrRNA of type II CRISPR loci if present in the organism.</text>
</comment>
<dbReference type="InterPro" id="IPR011907">
    <property type="entry name" value="RNase_III"/>
</dbReference>
<dbReference type="NCBIfam" id="TIGR02191">
    <property type="entry name" value="RNaseIII"/>
    <property type="match status" value="1"/>
</dbReference>
<evidence type="ECO:0000256" key="5">
    <source>
        <dbReference type="ARBA" id="ARBA00022490"/>
    </source>
</evidence>
<dbReference type="Gene3D" id="1.10.1520.10">
    <property type="entry name" value="Ribonuclease III domain"/>
    <property type="match status" value="1"/>
</dbReference>
<dbReference type="Gene3D" id="3.30.160.20">
    <property type="match status" value="1"/>
</dbReference>
<keyword evidence="12 15" id="KW-0378">Hydrolase</keyword>
<dbReference type="GO" id="GO:0005737">
    <property type="term" value="C:cytoplasm"/>
    <property type="evidence" value="ECO:0007669"/>
    <property type="project" value="UniProtKB-SubCell"/>
</dbReference>
<keyword evidence="8 15" id="KW-0819">tRNA processing</keyword>
<feature type="domain" description="RNase III" evidence="17">
    <location>
        <begin position="7"/>
        <end position="136"/>
    </location>
</feature>
<evidence type="ECO:0000256" key="11">
    <source>
        <dbReference type="ARBA" id="ARBA00022759"/>
    </source>
</evidence>
<dbReference type="Pfam" id="PF14622">
    <property type="entry name" value="Ribonucleas_3_3"/>
    <property type="match status" value="1"/>
</dbReference>
<dbReference type="GO" id="GO:0006364">
    <property type="term" value="P:rRNA processing"/>
    <property type="evidence" value="ECO:0007669"/>
    <property type="project" value="UniProtKB-UniRule"/>
</dbReference>
<dbReference type="GO" id="GO:0003725">
    <property type="term" value="F:double-stranded RNA binding"/>
    <property type="evidence" value="ECO:0007669"/>
    <property type="project" value="TreeGrafter"/>
</dbReference>
<dbReference type="PANTHER" id="PTHR11207:SF0">
    <property type="entry name" value="RIBONUCLEASE 3"/>
    <property type="match status" value="1"/>
</dbReference>
<sequence>MDIDKNLQDIEKKIKIEFNNKNLLKQALTHTSYAHEYFKDKCYHNERLEFLGDAVLELIVSEYLYEAFPDLPEGELTRLRANIVCEVSLVKGAKGINLGDYIFLGKGELSMGGRERPSILADAFEALMGALYIDQGYITAKRIALNLLGDVMEELQKGIIYKDYKTMLQEHFQKTSYSTPQYKIIRESGPDHDKIFEAQVMVNDQVLGEGRGKSKKEAEQSAASRAWDRLRNNCLP</sequence>
<protein>
    <recommendedName>
        <fullName evidence="15">Ribonuclease 3</fullName>
        <ecNumber evidence="15">3.1.26.3</ecNumber>
    </recommendedName>
    <alternativeName>
        <fullName evidence="15">Ribonuclease III</fullName>
        <shortName evidence="15">RNase III</shortName>
    </alternativeName>
</protein>
<evidence type="ECO:0000256" key="1">
    <source>
        <dbReference type="ARBA" id="ARBA00000109"/>
    </source>
</evidence>
<dbReference type="GO" id="GO:0019843">
    <property type="term" value="F:rRNA binding"/>
    <property type="evidence" value="ECO:0007669"/>
    <property type="project" value="UniProtKB-KW"/>
</dbReference>
<dbReference type="FunFam" id="1.10.1520.10:FF:000001">
    <property type="entry name" value="Ribonuclease 3"/>
    <property type="match status" value="1"/>
</dbReference>
<evidence type="ECO:0000259" key="17">
    <source>
        <dbReference type="PROSITE" id="PS50142"/>
    </source>
</evidence>
<dbReference type="GO" id="GO:0010468">
    <property type="term" value="P:regulation of gene expression"/>
    <property type="evidence" value="ECO:0007669"/>
    <property type="project" value="TreeGrafter"/>
</dbReference>
<evidence type="ECO:0000256" key="7">
    <source>
        <dbReference type="ARBA" id="ARBA00022664"/>
    </source>
</evidence>
<evidence type="ECO:0000313" key="19">
    <source>
        <dbReference type="Proteomes" id="UP000285138"/>
    </source>
</evidence>
<evidence type="ECO:0000313" key="18">
    <source>
        <dbReference type="EMBL" id="RQD74597.1"/>
    </source>
</evidence>
<evidence type="ECO:0000256" key="10">
    <source>
        <dbReference type="ARBA" id="ARBA00022723"/>
    </source>
</evidence>
<name>A0A424YBW9_9FIRM</name>
<keyword evidence="6 15" id="KW-0698">rRNA processing</keyword>
<dbReference type="CDD" id="cd10845">
    <property type="entry name" value="DSRM_RNAse_III_family"/>
    <property type="match status" value="1"/>
</dbReference>
<dbReference type="CDD" id="cd00593">
    <property type="entry name" value="RIBOc"/>
    <property type="match status" value="1"/>
</dbReference>
<dbReference type="Pfam" id="PF00035">
    <property type="entry name" value="dsrm"/>
    <property type="match status" value="1"/>
</dbReference>
<organism evidence="18 19">
    <name type="scientific">Candidatus Syntrophonatronum acetioxidans</name>
    <dbReference type="NCBI Taxonomy" id="1795816"/>
    <lineage>
        <taxon>Bacteria</taxon>
        <taxon>Bacillati</taxon>
        <taxon>Bacillota</taxon>
        <taxon>Clostridia</taxon>
        <taxon>Eubacteriales</taxon>
        <taxon>Syntrophomonadaceae</taxon>
        <taxon>Candidatus Syntrophonatronum</taxon>
    </lineage>
</organism>
<keyword evidence="11 15" id="KW-0255">Endonuclease</keyword>
<reference evidence="18 19" key="1">
    <citation type="submission" date="2018-08" db="EMBL/GenBank/DDBJ databases">
        <title>The metabolism and importance of syntrophic acetate oxidation coupled to methane or sulfide production in haloalkaline environments.</title>
        <authorList>
            <person name="Timmers P.H.A."/>
            <person name="Vavourakis C.D."/>
            <person name="Sorokin D.Y."/>
            <person name="Sinninghe Damste J.S."/>
            <person name="Muyzer G."/>
            <person name="Stams A.J.M."/>
            <person name="Plugge C.M."/>
        </authorList>
    </citation>
    <scope>NUCLEOTIDE SEQUENCE [LARGE SCALE GENOMIC DNA]</scope>
    <source>
        <strain evidence="18">MSAO_Bac1</strain>
    </source>
</reference>
<feature type="active site" evidence="15">
    <location>
        <position position="53"/>
    </location>
</feature>
<evidence type="ECO:0000256" key="3">
    <source>
        <dbReference type="ARBA" id="ARBA00010183"/>
    </source>
</evidence>
<feature type="domain" description="DRBM" evidence="16">
    <location>
        <begin position="163"/>
        <end position="232"/>
    </location>
</feature>
<evidence type="ECO:0000256" key="14">
    <source>
        <dbReference type="ARBA" id="ARBA00022884"/>
    </source>
</evidence>
<evidence type="ECO:0000256" key="15">
    <source>
        <dbReference type="HAMAP-Rule" id="MF_00104"/>
    </source>
</evidence>
<evidence type="ECO:0000259" key="16">
    <source>
        <dbReference type="PROSITE" id="PS50137"/>
    </source>
</evidence>
<dbReference type="FunFam" id="3.30.160.20:FF:000003">
    <property type="entry name" value="Ribonuclease 3"/>
    <property type="match status" value="1"/>
</dbReference>
<comment type="subunit">
    <text evidence="4 15">Homodimer.</text>
</comment>
<dbReference type="GO" id="GO:0006397">
    <property type="term" value="P:mRNA processing"/>
    <property type="evidence" value="ECO:0007669"/>
    <property type="project" value="UniProtKB-UniRule"/>
</dbReference>
<keyword evidence="5 15" id="KW-0963">Cytoplasm</keyword>
<dbReference type="SUPFAM" id="SSF54768">
    <property type="entry name" value="dsRNA-binding domain-like"/>
    <property type="match status" value="1"/>
</dbReference>
<dbReference type="SMART" id="SM00358">
    <property type="entry name" value="DSRM"/>
    <property type="match status" value="1"/>
</dbReference>
<dbReference type="EMBL" id="QZAA01000199">
    <property type="protein sequence ID" value="RQD74597.1"/>
    <property type="molecule type" value="Genomic_DNA"/>
</dbReference>
<keyword evidence="9 15" id="KW-0540">Nuclease</keyword>
<feature type="binding site" evidence="15">
    <location>
        <position position="49"/>
    </location>
    <ligand>
        <name>Mg(2+)</name>
        <dbReference type="ChEBI" id="CHEBI:18420"/>
    </ligand>
</feature>
<keyword evidence="14 15" id="KW-0694">RNA-binding</keyword>
<keyword evidence="13 15" id="KW-0460">Magnesium</keyword>
<evidence type="ECO:0000256" key="6">
    <source>
        <dbReference type="ARBA" id="ARBA00022552"/>
    </source>
</evidence>
<comment type="caution">
    <text evidence="18">The sequence shown here is derived from an EMBL/GenBank/DDBJ whole genome shotgun (WGS) entry which is preliminary data.</text>
</comment>
<evidence type="ECO:0000256" key="2">
    <source>
        <dbReference type="ARBA" id="ARBA00004496"/>
    </source>
</evidence>
<evidence type="ECO:0000256" key="8">
    <source>
        <dbReference type="ARBA" id="ARBA00022694"/>
    </source>
</evidence>
<gene>
    <name evidence="15" type="primary">rnc</name>
    <name evidence="18" type="ORF">D5R97_07705</name>
</gene>
<dbReference type="SMART" id="SM00535">
    <property type="entry name" value="RIBOc"/>
    <property type="match status" value="1"/>
</dbReference>
<dbReference type="EC" id="3.1.26.3" evidence="15"/>
<feature type="active site" evidence="15">
    <location>
        <position position="125"/>
    </location>
</feature>
<dbReference type="InterPro" id="IPR036389">
    <property type="entry name" value="RNase_III_sf"/>
</dbReference>
<dbReference type="PANTHER" id="PTHR11207">
    <property type="entry name" value="RIBONUCLEASE III"/>
    <property type="match status" value="1"/>
</dbReference>